<accession>A0A1H3HR05</accession>
<name>A0A1H3HR05_9BACI</name>
<protein>
    <submittedName>
        <fullName evidence="3">CBS domain-containing protein</fullName>
    </submittedName>
</protein>
<gene>
    <name evidence="3" type="ORF">SAMN05421736_101580</name>
</gene>
<dbReference type="Pfam" id="PF00571">
    <property type="entry name" value="CBS"/>
    <property type="match status" value="2"/>
</dbReference>
<dbReference type="Gene3D" id="3.90.550.10">
    <property type="entry name" value="Spore Coat Polysaccharide Biosynthesis Protein SpsA, Chain A"/>
    <property type="match status" value="1"/>
</dbReference>
<evidence type="ECO:0000256" key="1">
    <source>
        <dbReference type="PROSITE-ProRule" id="PRU00703"/>
    </source>
</evidence>
<feature type="domain" description="CBS" evidence="2">
    <location>
        <begin position="1"/>
        <end position="58"/>
    </location>
</feature>
<sequence>MKDWKNILISPDTNIQQTLKIIDVHSLQIALVVDSEKKLIGTVTDGDIRRGLLRGVSLNAAVAEVMNSAPVSIPYDMQDKHRILTIMQANKFRHLPVVNEAGYVVGIERLEDLLDAGRYDNWVIVMAGGLGSRLRPLTDDCPKPMLPVGGKPVLETILEHFLEQGFHRFCFSVNYKAEQIQQHFGDGSKWGATIRYLHENKRMGTAGSLSLFPVKTEKPIIVMNGDILTTINFGQFISFHLEQQSEATLAVRTYDIQVPYGVVKVNKDKLIGFEEKPVYTSFINAGVYALNPKVLERIPKNAFYDMNQLFDSMLRTNERVSIFPVREYWIDIGEISNFRQAERDFSNVFEKK</sequence>
<dbReference type="InterPro" id="IPR046342">
    <property type="entry name" value="CBS_dom_sf"/>
</dbReference>
<dbReference type="Gene3D" id="3.10.580.10">
    <property type="entry name" value="CBS-domain"/>
    <property type="match status" value="1"/>
</dbReference>
<organism evidence="3 4">
    <name type="scientific">Evansella caseinilytica</name>
    <dbReference type="NCBI Taxonomy" id="1503961"/>
    <lineage>
        <taxon>Bacteria</taxon>
        <taxon>Bacillati</taxon>
        <taxon>Bacillota</taxon>
        <taxon>Bacilli</taxon>
        <taxon>Bacillales</taxon>
        <taxon>Bacillaceae</taxon>
        <taxon>Evansella</taxon>
    </lineage>
</organism>
<dbReference type="EMBL" id="FNPI01000001">
    <property type="protein sequence ID" value="SDY17675.1"/>
    <property type="molecule type" value="Genomic_DNA"/>
</dbReference>
<dbReference type="CDD" id="cd04607">
    <property type="entry name" value="CBS_pair_NTP_transferase_assoc"/>
    <property type="match status" value="1"/>
</dbReference>
<dbReference type="PROSITE" id="PS51371">
    <property type="entry name" value="CBS"/>
    <property type="match status" value="2"/>
</dbReference>
<dbReference type="SUPFAM" id="SSF53448">
    <property type="entry name" value="Nucleotide-diphospho-sugar transferases"/>
    <property type="match status" value="1"/>
</dbReference>
<dbReference type="InterPro" id="IPR000644">
    <property type="entry name" value="CBS_dom"/>
</dbReference>
<reference evidence="4" key="1">
    <citation type="submission" date="2016-10" db="EMBL/GenBank/DDBJ databases">
        <authorList>
            <person name="Varghese N."/>
            <person name="Submissions S."/>
        </authorList>
    </citation>
    <scope>NUCLEOTIDE SEQUENCE [LARGE SCALE GENOMIC DNA]</scope>
    <source>
        <strain evidence="4">SP</strain>
    </source>
</reference>
<feature type="domain" description="CBS" evidence="2">
    <location>
        <begin position="66"/>
        <end position="123"/>
    </location>
</feature>
<evidence type="ECO:0000259" key="2">
    <source>
        <dbReference type="PROSITE" id="PS51371"/>
    </source>
</evidence>
<dbReference type="PANTHER" id="PTHR22572">
    <property type="entry name" value="SUGAR-1-PHOSPHATE GUANYL TRANSFERASE"/>
    <property type="match status" value="1"/>
</dbReference>
<dbReference type="STRING" id="1503961.SAMN05421736_101580"/>
<dbReference type="InterPro" id="IPR029044">
    <property type="entry name" value="Nucleotide-diphossugar_trans"/>
</dbReference>
<dbReference type="InterPro" id="IPR005835">
    <property type="entry name" value="NTP_transferase_dom"/>
</dbReference>
<dbReference type="CDD" id="cd06426">
    <property type="entry name" value="NTP_transferase_like_2"/>
    <property type="match status" value="1"/>
</dbReference>
<keyword evidence="1" id="KW-0129">CBS domain</keyword>
<evidence type="ECO:0000313" key="3">
    <source>
        <dbReference type="EMBL" id="SDY17675.1"/>
    </source>
</evidence>
<dbReference type="AlphaFoldDB" id="A0A1H3HR05"/>
<dbReference type="OrthoDB" id="9801899at2"/>
<dbReference type="SUPFAM" id="SSF54631">
    <property type="entry name" value="CBS-domain pair"/>
    <property type="match status" value="1"/>
</dbReference>
<evidence type="ECO:0000313" key="4">
    <source>
        <dbReference type="Proteomes" id="UP000198935"/>
    </source>
</evidence>
<dbReference type="InterPro" id="IPR050486">
    <property type="entry name" value="Mannose-1P_guanyltransferase"/>
</dbReference>
<proteinExistence type="predicted"/>
<keyword evidence="4" id="KW-1185">Reference proteome</keyword>
<dbReference type="Pfam" id="PF00483">
    <property type="entry name" value="NTP_transferase"/>
    <property type="match status" value="1"/>
</dbReference>
<dbReference type="Proteomes" id="UP000198935">
    <property type="component" value="Unassembled WGS sequence"/>
</dbReference>
<dbReference type="SMART" id="SM00116">
    <property type="entry name" value="CBS"/>
    <property type="match status" value="2"/>
</dbReference>